<evidence type="ECO:0000313" key="1">
    <source>
        <dbReference type="EMBL" id="CAB5214095.1"/>
    </source>
</evidence>
<dbReference type="EMBL" id="LR798243">
    <property type="protein sequence ID" value="CAB5214095.1"/>
    <property type="molecule type" value="Genomic_DNA"/>
</dbReference>
<proteinExistence type="predicted"/>
<accession>A0A6J7WNC3</accession>
<name>A0A6J7WNC3_9CAUD</name>
<organism evidence="1">
    <name type="scientific">uncultured Caudovirales phage</name>
    <dbReference type="NCBI Taxonomy" id="2100421"/>
    <lineage>
        <taxon>Viruses</taxon>
        <taxon>Duplodnaviria</taxon>
        <taxon>Heunggongvirae</taxon>
        <taxon>Uroviricota</taxon>
        <taxon>Caudoviricetes</taxon>
        <taxon>Peduoviridae</taxon>
        <taxon>Maltschvirus</taxon>
        <taxon>Maltschvirus maltsch</taxon>
    </lineage>
</organism>
<protein>
    <submittedName>
        <fullName evidence="1">Uncharacterized protein</fullName>
    </submittedName>
</protein>
<sequence>MTQEITTTDADHAVECIKWLRDTLGPGAIRKANEVIGKDWKLSTYYATPNLITTYCIELSSNVNEETQIMFQLKWS</sequence>
<gene>
    <name evidence="1" type="ORF">UFOVP190_11</name>
</gene>
<reference evidence="1" key="1">
    <citation type="submission" date="2020-05" db="EMBL/GenBank/DDBJ databases">
        <authorList>
            <person name="Chiriac C."/>
            <person name="Salcher M."/>
            <person name="Ghai R."/>
            <person name="Kavagutti S V."/>
        </authorList>
    </citation>
    <scope>NUCLEOTIDE SEQUENCE</scope>
</reference>